<name>A0A9W7LCK2_9STRA</name>
<feature type="region of interest" description="Disordered" evidence="1">
    <location>
        <begin position="63"/>
        <end position="95"/>
    </location>
</feature>
<sequence>MGSTSLGDTPIVTNNFSKNSFKSGKMTVREIWGGERKMMELHYSKDLEANAEANWSSLLKQHGRGKKVGRFGRDSPNRQFSSSSSPPPPNQHITSAERLKIRLMTEYEDRCFWRGLMGMVESDSLVPPSALKCALNEEEEEEVESESKESLKYSDSITGDTNDLADWKF</sequence>
<reference evidence="3" key="1">
    <citation type="journal article" date="2023" name="Commun. Biol.">
        <title>Genome analysis of Parmales, the sister group of diatoms, reveals the evolutionary specialization of diatoms from phago-mixotrophs to photoautotrophs.</title>
        <authorList>
            <person name="Ban H."/>
            <person name="Sato S."/>
            <person name="Yoshikawa S."/>
            <person name="Yamada K."/>
            <person name="Nakamura Y."/>
            <person name="Ichinomiya M."/>
            <person name="Sato N."/>
            <person name="Blanc-Mathieu R."/>
            <person name="Endo H."/>
            <person name="Kuwata A."/>
            <person name="Ogata H."/>
        </authorList>
    </citation>
    <scope>NUCLEOTIDE SEQUENCE [LARGE SCALE GENOMIC DNA]</scope>
</reference>
<comment type="caution">
    <text evidence="2">The sequence shown here is derived from an EMBL/GenBank/DDBJ whole genome shotgun (WGS) entry which is preliminary data.</text>
</comment>
<gene>
    <name evidence="2" type="ORF">TrCOL_g2702</name>
</gene>
<evidence type="ECO:0000313" key="3">
    <source>
        <dbReference type="Proteomes" id="UP001165065"/>
    </source>
</evidence>
<dbReference type="EMBL" id="BRYA01000232">
    <property type="protein sequence ID" value="GMI44908.1"/>
    <property type="molecule type" value="Genomic_DNA"/>
</dbReference>
<dbReference type="Proteomes" id="UP001165065">
    <property type="component" value="Unassembled WGS sequence"/>
</dbReference>
<evidence type="ECO:0000313" key="2">
    <source>
        <dbReference type="EMBL" id="GMI44908.1"/>
    </source>
</evidence>
<accession>A0A9W7LCK2</accession>
<keyword evidence="3" id="KW-1185">Reference proteome</keyword>
<dbReference type="AlphaFoldDB" id="A0A9W7LCK2"/>
<evidence type="ECO:0000256" key="1">
    <source>
        <dbReference type="SAM" id="MobiDB-lite"/>
    </source>
</evidence>
<proteinExistence type="predicted"/>
<feature type="region of interest" description="Disordered" evidence="1">
    <location>
        <begin position="133"/>
        <end position="169"/>
    </location>
</feature>
<organism evidence="2 3">
    <name type="scientific">Triparma columacea</name>
    <dbReference type="NCBI Taxonomy" id="722753"/>
    <lineage>
        <taxon>Eukaryota</taxon>
        <taxon>Sar</taxon>
        <taxon>Stramenopiles</taxon>
        <taxon>Ochrophyta</taxon>
        <taxon>Bolidophyceae</taxon>
        <taxon>Parmales</taxon>
        <taxon>Triparmaceae</taxon>
        <taxon>Triparma</taxon>
    </lineage>
</organism>
<dbReference type="OrthoDB" id="10517292at2759"/>
<protein>
    <submittedName>
        <fullName evidence="2">Uncharacterized protein</fullName>
    </submittedName>
</protein>